<reference evidence="1" key="1">
    <citation type="submission" date="2022-08" db="EMBL/GenBank/DDBJ databases">
        <authorList>
            <person name="Byrne P K."/>
        </authorList>
    </citation>
    <scope>NUCLEOTIDE SEQUENCE</scope>
    <source>
        <strain evidence="1">UCD650</strain>
    </source>
</reference>
<dbReference type="EMBL" id="OX291493">
    <property type="protein sequence ID" value="CAI1881098.1"/>
    <property type="molecule type" value="Genomic_DNA"/>
</dbReference>
<evidence type="ECO:0000313" key="1">
    <source>
        <dbReference type="EMBL" id="CAI1881098.1"/>
    </source>
</evidence>
<protein>
    <submittedName>
        <fullName evidence="1">Uncharacterized protein</fullName>
    </submittedName>
</protein>
<dbReference type="InterPro" id="IPR021591">
    <property type="entry name" value="YNR034W-A/EGO2"/>
</dbReference>
<accession>A0ABN8VPQ1</accession>
<gene>
    <name evidence="1" type="primary">U6500C01400</name>
    <name evidence="1" type="ORF">SEUBUCD650_0C01400</name>
</gene>
<dbReference type="SUPFAM" id="SSF160683">
    <property type="entry name" value="YNR034W-A-like"/>
    <property type="match status" value="1"/>
</dbReference>
<organism evidence="1 2">
    <name type="scientific">Saccharomyces eubayanus</name>
    <name type="common">Yeast</name>
    <dbReference type="NCBI Taxonomy" id="1080349"/>
    <lineage>
        <taxon>Eukaryota</taxon>
        <taxon>Fungi</taxon>
        <taxon>Dikarya</taxon>
        <taxon>Ascomycota</taxon>
        <taxon>Saccharomycotina</taxon>
        <taxon>Saccharomycetes</taxon>
        <taxon>Saccharomycetales</taxon>
        <taxon>Saccharomycetaceae</taxon>
        <taxon>Saccharomyces</taxon>
    </lineage>
</organism>
<keyword evidence="2" id="KW-1185">Reference proteome</keyword>
<dbReference type="Gene3D" id="3.40.1840.10">
    <property type="entry name" value="YNR034W-A-like"/>
    <property type="match status" value="1"/>
</dbReference>
<proteinExistence type="predicted"/>
<name>A0ABN8VPQ1_SACEU</name>
<dbReference type="InterPro" id="IPR035098">
    <property type="entry name" value="YNR034W-A/EGO2_sf"/>
</dbReference>
<dbReference type="Proteomes" id="UP001152964">
    <property type="component" value="Chromosome 3"/>
</dbReference>
<dbReference type="Pfam" id="PF11503">
    <property type="entry name" value="YNR034W-A-like"/>
    <property type="match status" value="1"/>
</dbReference>
<evidence type="ECO:0000313" key="2">
    <source>
        <dbReference type="Proteomes" id="UP001152964"/>
    </source>
</evidence>
<sequence>MEAEQRSDIRGTITFDSHNNVIESTGVGSQRFEDIDELSQVALDAEGFALVRGDSLLVHLYKHDDMTLAVYTDAQ</sequence>